<reference evidence="2" key="2">
    <citation type="submission" date="2025-09" db="UniProtKB">
        <authorList>
            <consortium name="Ensembl"/>
        </authorList>
    </citation>
    <scope>IDENTIFICATION</scope>
</reference>
<organism evidence="2 3">
    <name type="scientific">Calidris pygmaea</name>
    <name type="common">Spoon-billed sandpiper</name>
    <dbReference type="NCBI Taxonomy" id="425635"/>
    <lineage>
        <taxon>Eukaryota</taxon>
        <taxon>Metazoa</taxon>
        <taxon>Chordata</taxon>
        <taxon>Craniata</taxon>
        <taxon>Vertebrata</taxon>
        <taxon>Euteleostomi</taxon>
        <taxon>Archelosauria</taxon>
        <taxon>Archosauria</taxon>
        <taxon>Dinosauria</taxon>
        <taxon>Saurischia</taxon>
        <taxon>Theropoda</taxon>
        <taxon>Coelurosauria</taxon>
        <taxon>Aves</taxon>
        <taxon>Neognathae</taxon>
        <taxon>Neoaves</taxon>
        <taxon>Charadriiformes</taxon>
        <taxon>Scolopacidae</taxon>
        <taxon>Calidris</taxon>
    </lineage>
</organism>
<dbReference type="AlphaFoldDB" id="A0A8C3JQ01"/>
<evidence type="ECO:0000256" key="1">
    <source>
        <dbReference type="SAM" id="MobiDB-lite"/>
    </source>
</evidence>
<keyword evidence="3" id="KW-1185">Reference proteome</keyword>
<accession>A0A8C3JQ01</accession>
<sequence>MAQGRGVNSVRFNQDQSCFCVAMDSGVRIFNVEPLMEKGHLGEGKLGGGGSFNPPAPPPFPGGVGKWGLKGILGSPLAWEGAGGVSKSKKGILRGSEGNFGVPQTWEGAERVSNSK</sequence>
<feature type="region of interest" description="Disordered" evidence="1">
    <location>
        <begin position="84"/>
        <end position="116"/>
    </location>
</feature>
<feature type="region of interest" description="Disordered" evidence="1">
    <location>
        <begin position="40"/>
        <end position="63"/>
    </location>
</feature>
<evidence type="ECO:0000313" key="3">
    <source>
        <dbReference type="Proteomes" id="UP000694419"/>
    </source>
</evidence>
<reference evidence="2" key="1">
    <citation type="submission" date="2025-08" db="UniProtKB">
        <authorList>
            <consortium name="Ensembl"/>
        </authorList>
    </citation>
    <scope>IDENTIFICATION</scope>
</reference>
<dbReference type="Proteomes" id="UP000694419">
    <property type="component" value="Unplaced"/>
</dbReference>
<protein>
    <submittedName>
        <fullName evidence="2">Uncharacterized protein</fullName>
    </submittedName>
</protein>
<evidence type="ECO:0000313" key="2">
    <source>
        <dbReference type="Ensembl" id="ENSCPGP00000011390.1"/>
    </source>
</evidence>
<proteinExistence type="predicted"/>
<dbReference type="Ensembl" id="ENSCPGT00000012489.1">
    <property type="protein sequence ID" value="ENSCPGP00000011390.1"/>
    <property type="gene ID" value="ENSCPGG00000008131.1"/>
</dbReference>
<name>A0A8C3JQ01_9CHAR</name>